<comment type="caution">
    <text evidence="1">The sequence shown here is derived from an EMBL/GenBank/DDBJ whole genome shotgun (WGS) entry which is preliminary data.</text>
</comment>
<proteinExistence type="predicted"/>
<name>A0ACC2IQP1_9PLEO</name>
<reference evidence="1" key="1">
    <citation type="submission" date="2022-11" db="EMBL/GenBank/DDBJ databases">
        <title>Genome Sequence of Boeremia exigua.</title>
        <authorList>
            <person name="Buettner E."/>
        </authorList>
    </citation>
    <scope>NUCLEOTIDE SEQUENCE</scope>
    <source>
        <strain evidence="1">CU02</strain>
    </source>
</reference>
<protein>
    <submittedName>
        <fullName evidence="1">Uncharacterized protein</fullName>
    </submittedName>
</protein>
<accession>A0ACC2IQP1</accession>
<dbReference type="EMBL" id="JAPHNI010000053">
    <property type="protein sequence ID" value="KAJ8117433.1"/>
    <property type="molecule type" value="Genomic_DNA"/>
</dbReference>
<organism evidence="1 2">
    <name type="scientific">Boeremia exigua</name>
    <dbReference type="NCBI Taxonomy" id="749465"/>
    <lineage>
        <taxon>Eukaryota</taxon>
        <taxon>Fungi</taxon>
        <taxon>Dikarya</taxon>
        <taxon>Ascomycota</taxon>
        <taxon>Pezizomycotina</taxon>
        <taxon>Dothideomycetes</taxon>
        <taxon>Pleosporomycetidae</taxon>
        <taxon>Pleosporales</taxon>
        <taxon>Pleosporineae</taxon>
        <taxon>Didymellaceae</taxon>
        <taxon>Boeremia</taxon>
    </lineage>
</organism>
<evidence type="ECO:0000313" key="1">
    <source>
        <dbReference type="EMBL" id="KAJ8117433.1"/>
    </source>
</evidence>
<gene>
    <name evidence="1" type="ORF">OPT61_g1369</name>
</gene>
<keyword evidence="2" id="KW-1185">Reference proteome</keyword>
<evidence type="ECO:0000313" key="2">
    <source>
        <dbReference type="Proteomes" id="UP001153331"/>
    </source>
</evidence>
<sequence length="1314" mass="146819">MNVLHPGRILPSHLYELDKPLSPGADNTVPVIQVYSRLGDRKDIYRTTPNQANLGAMTVSCGSQEGSIAWCWAGWAEGEPNSMQPPYPSPVPTWHNDTYDAIDPSRPELSQKGKTIVITGAGSGVGRATAIAFATAGCERLVLIGRKSSSLEETASLLPNSPTVETYVASVTDEVRMREVAESVRGWDTLILGAARTISTSSIVEADLTEWWKQYEVSVRAVVIAVQAFMPKARSGANVFGLSSSALVMSPSFTPGFCAYNSAKMAQVKILEFLATEVKDVNVVSVHPGTIDTGMFRSSGADPERLPMDTVELAAHFLVWLAQPKTKYLNGRFVWANWDVDELDKRAEEIKNSQTMQIVYEGWEDWASKPVKSVELNQKRSTYVEERRVRTHAKDVLEAVDASQAWLSSIRSMPSDKINFQSGALPGTSTSACHDAGIALTTRAFSLQLSTMVVLVDLEDDALPTYLAPHSSTPSIPDVKPLLHDLLASTKDEHAKTADERPNPNINGFSAALSCYPIVRQLAGQLDLNTLHDLSRTCRQFRANLFEYRDQLIKHTLHCCYEDDDTDEQLQSRFRERPGSFQSSRHVTSRKIGNCARDMVGECQRCAKVVCRNCTMKPPPTPALRARHRRICRTCTKAPLPLLMAVTKERTSSSGGSPSPPSSPNPRPVFWDSDATRAFTAPAFERTPCNCNNVIWLCAPCGKDLKNADTNYVRGWSWRTRYSHYLGGVGTGAGEGEQGVECGRGASCLGAKIVEHEACDAETLEALAAQDRSHNTPESPERWRGTSYLAQEIEGIGGVLKVKHKKYTRVESGTWREGSDRLQWSATSVEFDKFGIVKRVQMIHYCSVFTQGCRHPNRPIWTISRFGVPKCTKNLGDVPNAGRNALNSSPSPQHSPPSPEPYVPAFMDLFAEPPTLLTLPAEIKQHILSYLLGEGCLITISSPFTEIYFGPLSCNFISLETSVMRTCTDLYANSKRVLYDINKFEATYRAEDWVNAIDYPKALWSWFKENKGRAVSLLSSITMDVCLTTELVYLIAEETRLERMRALLVQRIVEDLFSLNPSRHCSGGLQHLTIFLHTTPTFPLPIHHITILHAICTHKHLRSITISGKNSVGTDPTQVPYIWLLYLNRKLRIPVNYVDISILGYWGLEGHLHSVENEIAYEMDSRCVSAKAFRERASSLGMVQLSRNEQDVETQQAHQTSVIYGRLPIFLDETFKEPTFDEYRNPTNLSSGVVHDPDVFIAHQRRASRKKTFKAIFSGVKACIDIENLRRSETPDYVEKRVVRCQQQKHDFLWDFWDELRDLNILQSKDDTTL</sequence>
<dbReference type="Proteomes" id="UP001153331">
    <property type="component" value="Unassembled WGS sequence"/>
</dbReference>